<dbReference type="EC" id="4.1.3.40" evidence="4"/>
<comment type="function">
    <text evidence="4">Removes the pyruvyl group from chorismate, with concomitant aromatization of the ring, to provide 4-hydroxybenzoate (4HB) for the ubiquinone pathway.</text>
</comment>
<evidence type="ECO:0000313" key="5">
    <source>
        <dbReference type="EMBL" id="RUO30700.1"/>
    </source>
</evidence>
<comment type="catalytic activity">
    <reaction evidence="4">
        <text>chorismate = 4-hydroxybenzoate + pyruvate</text>
        <dbReference type="Rhea" id="RHEA:16505"/>
        <dbReference type="ChEBI" id="CHEBI:15361"/>
        <dbReference type="ChEBI" id="CHEBI:17879"/>
        <dbReference type="ChEBI" id="CHEBI:29748"/>
        <dbReference type="EC" id="4.1.3.40"/>
    </reaction>
</comment>
<name>A0ABY0C071_9GAMM</name>
<dbReference type="PANTHER" id="PTHR38683">
    <property type="entry name" value="CHORISMATE PYRUVATE-LYASE"/>
    <property type="match status" value="1"/>
</dbReference>
<comment type="pathway">
    <text evidence="4">Cofactor biosynthesis; ubiquinone biosynthesis.</text>
</comment>
<reference evidence="5 6" key="1">
    <citation type="journal article" date="2018" name="Front. Microbiol.">
        <title>Genome-Based Analysis Reveals the Taxonomy and Diversity of the Family Idiomarinaceae.</title>
        <authorList>
            <person name="Liu Y."/>
            <person name="Lai Q."/>
            <person name="Shao Z."/>
        </authorList>
    </citation>
    <scope>NUCLEOTIDE SEQUENCE [LARGE SCALE GENOMIC DNA]</scope>
    <source>
        <strain evidence="5 6">GBSy1</strain>
    </source>
</reference>
<dbReference type="SUPFAM" id="SSF64288">
    <property type="entry name" value="Chorismate lyase-like"/>
    <property type="match status" value="1"/>
</dbReference>
<gene>
    <name evidence="4" type="primary">ubiC</name>
    <name evidence="5" type="ORF">CWE12_05505</name>
</gene>
<keyword evidence="3 4" id="KW-0456">Lyase</keyword>
<dbReference type="EMBL" id="PIPN01000002">
    <property type="protein sequence ID" value="RUO30700.1"/>
    <property type="molecule type" value="Genomic_DNA"/>
</dbReference>
<dbReference type="Gene3D" id="3.40.1410.10">
    <property type="entry name" value="Chorismate lyase-like"/>
    <property type="match status" value="1"/>
</dbReference>
<evidence type="ECO:0000256" key="3">
    <source>
        <dbReference type="ARBA" id="ARBA00023239"/>
    </source>
</evidence>
<dbReference type="InterPro" id="IPR028978">
    <property type="entry name" value="Chorismate_lyase_/UTRA_dom_sf"/>
</dbReference>
<evidence type="ECO:0000256" key="2">
    <source>
        <dbReference type="ARBA" id="ARBA00022688"/>
    </source>
</evidence>
<keyword evidence="4" id="KW-0670">Pyruvate</keyword>
<organism evidence="5 6">
    <name type="scientific">Aliidiomarina sedimenti</name>
    <dbReference type="NCBI Taxonomy" id="1933879"/>
    <lineage>
        <taxon>Bacteria</taxon>
        <taxon>Pseudomonadati</taxon>
        <taxon>Pseudomonadota</taxon>
        <taxon>Gammaproteobacteria</taxon>
        <taxon>Alteromonadales</taxon>
        <taxon>Idiomarinaceae</taxon>
        <taxon>Aliidiomarina</taxon>
    </lineage>
</organism>
<comment type="caution">
    <text evidence="4">Lacks conserved residue(s) required for the propagation of feature annotation.</text>
</comment>
<sequence>MTEGRTRLASTHLSDVTWVNIDDLPLPDALADWLTDEDSLTLKLQRYTGQFNVRVLRHEKATAQSDEVAFMQTAQHTPDVQVREVLLCDEERPWVFARSIIPQHPSRILQQLQDIGEQPLGQILFTHPDVVTGPFQVARFGPASHIGRFSTGLTGSERDLWARRRNFWLADQAILVAEVFLPNAPCYDK</sequence>
<evidence type="ECO:0000256" key="1">
    <source>
        <dbReference type="ARBA" id="ARBA00022490"/>
    </source>
</evidence>
<protein>
    <recommendedName>
        <fullName evidence="4">Probable chorismate pyruvate-lyase</fullName>
        <shortName evidence="4">CL</shortName>
        <shortName evidence="4">CPL</shortName>
        <ecNumber evidence="4">4.1.3.40</ecNumber>
    </recommendedName>
</protein>
<keyword evidence="2 4" id="KW-0831">Ubiquinone biosynthesis</keyword>
<evidence type="ECO:0000256" key="4">
    <source>
        <dbReference type="HAMAP-Rule" id="MF_01632"/>
    </source>
</evidence>
<proteinExistence type="inferred from homology"/>
<keyword evidence="1 4" id="KW-0963">Cytoplasm</keyword>
<dbReference type="PANTHER" id="PTHR38683:SF1">
    <property type="entry name" value="CHORISMATE PYRUVATE-LYASE"/>
    <property type="match status" value="1"/>
</dbReference>
<accession>A0ABY0C071</accession>
<dbReference type="InterPro" id="IPR007440">
    <property type="entry name" value="Chorismate--pyruvate_lyase"/>
</dbReference>
<comment type="subcellular location">
    <subcellularLocation>
        <location evidence="4">Cytoplasm</location>
    </subcellularLocation>
</comment>
<feature type="binding site" evidence="4">
    <location>
        <position position="120"/>
    </location>
    <ligand>
        <name>substrate</name>
    </ligand>
</feature>
<keyword evidence="6" id="KW-1185">Reference proteome</keyword>
<dbReference type="HAMAP" id="MF_01632">
    <property type="entry name" value="UbiC"/>
    <property type="match status" value="1"/>
</dbReference>
<dbReference type="Pfam" id="PF04345">
    <property type="entry name" value="Chor_lyase"/>
    <property type="match status" value="1"/>
</dbReference>
<feature type="binding site" evidence="4">
    <location>
        <position position="178"/>
    </location>
    <ligand>
        <name>substrate</name>
    </ligand>
</feature>
<evidence type="ECO:0000313" key="6">
    <source>
        <dbReference type="Proteomes" id="UP000287410"/>
    </source>
</evidence>
<dbReference type="Proteomes" id="UP000287410">
    <property type="component" value="Unassembled WGS sequence"/>
</dbReference>
<comment type="caution">
    <text evidence="5">The sequence shown here is derived from an EMBL/GenBank/DDBJ whole genome shotgun (WGS) entry which is preliminary data.</text>
</comment>
<feature type="binding site" evidence="4">
    <location>
        <position position="83"/>
    </location>
    <ligand>
        <name>substrate</name>
    </ligand>
</feature>
<comment type="similarity">
    <text evidence="4">Belongs to the UbiC family.</text>
</comment>